<feature type="region of interest" description="Disordered" evidence="1">
    <location>
        <begin position="118"/>
        <end position="142"/>
    </location>
</feature>
<dbReference type="STRING" id="1166073.SAMN05192530_10451"/>
<proteinExistence type="predicted"/>
<dbReference type="AlphaFoldDB" id="A0A1H0HDU6"/>
<dbReference type="Proteomes" id="UP000198793">
    <property type="component" value="Unassembled WGS sequence"/>
</dbReference>
<dbReference type="EMBL" id="FNIT01000004">
    <property type="protein sequence ID" value="SDO17318.1"/>
    <property type="molecule type" value="Genomic_DNA"/>
</dbReference>
<accession>A0A1H0HDU6</accession>
<sequence length="154" mass="16573">MQTPYETDTGRIADGLPASFESSSVPGADTFNHPDQVVSAAGLTKSQKRMLLASWASDRRTVEDKPSLRRLDSGAVIPIDEILEAMTALDRDGELAASGTADSLAARRTNRLVARLVRRRPTPWTDRNDDPPPSAAAAARPFSPIFTEALARSA</sequence>
<gene>
    <name evidence="2" type="ORF">SAMN05192530_10451</name>
</gene>
<name>A0A1H0HDU6_9HYPH</name>
<feature type="region of interest" description="Disordered" evidence="1">
    <location>
        <begin position="1"/>
        <end position="34"/>
    </location>
</feature>
<protein>
    <submittedName>
        <fullName evidence="2">Uncharacterized protein</fullName>
    </submittedName>
</protein>
<keyword evidence="3" id="KW-1185">Reference proteome</keyword>
<organism evidence="2 3">
    <name type="scientific">Aureimonas jatrophae</name>
    <dbReference type="NCBI Taxonomy" id="1166073"/>
    <lineage>
        <taxon>Bacteria</taxon>
        <taxon>Pseudomonadati</taxon>
        <taxon>Pseudomonadota</taxon>
        <taxon>Alphaproteobacteria</taxon>
        <taxon>Hyphomicrobiales</taxon>
        <taxon>Aurantimonadaceae</taxon>
        <taxon>Aureimonas</taxon>
    </lineage>
</organism>
<evidence type="ECO:0000313" key="2">
    <source>
        <dbReference type="EMBL" id="SDO17318.1"/>
    </source>
</evidence>
<reference evidence="2 3" key="1">
    <citation type="submission" date="2016-10" db="EMBL/GenBank/DDBJ databases">
        <authorList>
            <person name="de Groot N.N."/>
        </authorList>
    </citation>
    <scope>NUCLEOTIDE SEQUENCE [LARGE SCALE GENOMIC DNA]</scope>
    <source>
        <strain evidence="3">L7-484,KACC 16230,DSM 25025</strain>
    </source>
</reference>
<evidence type="ECO:0000313" key="3">
    <source>
        <dbReference type="Proteomes" id="UP000198793"/>
    </source>
</evidence>
<dbReference type="OrthoDB" id="7477898at2"/>
<evidence type="ECO:0000256" key="1">
    <source>
        <dbReference type="SAM" id="MobiDB-lite"/>
    </source>
</evidence>
<dbReference type="RefSeq" id="WP_061934865.1">
    <property type="nucleotide sequence ID" value="NZ_FNIT01000004.1"/>
</dbReference>